<reference evidence="1" key="1">
    <citation type="submission" date="2018-06" db="EMBL/GenBank/DDBJ databases">
        <authorList>
            <person name="Zhirakovskaya E."/>
        </authorList>
    </citation>
    <scope>NUCLEOTIDE SEQUENCE</scope>
</reference>
<evidence type="ECO:0000313" key="1">
    <source>
        <dbReference type="EMBL" id="VAW68561.1"/>
    </source>
</evidence>
<sequence length="125" mass="13196">MLFSFILSACEQNSSSTESVSEVAPVASTAQTQTSPVAGNAPAAPVNAFSNLLSGEVLETFDASTFTYVQIKTTGGPVWAAGPVTAIKKGATVSFDGKTPMENFHSKSLNRSFEMIYFTNAFKVN</sequence>
<gene>
    <name evidence="1" type="ORF">MNBD_GAMMA09-3192</name>
</gene>
<accession>A0A3B0XLW5</accession>
<organism evidence="1">
    <name type="scientific">hydrothermal vent metagenome</name>
    <dbReference type="NCBI Taxonomy" id="652676"/>
    <lineage>
        <taxon>unclassified sequences</taxon>
        <taxon>metagenomes</taxon>
        <taxon>ecological metagenomes</taxon>
    </lineage>
</organism>
<dbReference type="EMBL" id="UOFI01000132">
    <property type="protein sequence ID" value="VAW68561.1"/>
    <property type="molecule type" value="Genomic_DNA"/>
</dbReference>
<name>A0A3B0XLW5_9ZZZZ</name>
<protein>
    <recommendedName>
        <fullName evidence="2">NrfJ</fullName>
    </recommendedName>
</protein>
<dbReference type="AlphaFoldDB" id="A0A3B0XLW5"/>
<evidence type="ECO:0008006" key="2">
    <source>
        <dbReference type="Google" id="ProtNLM"/>
    </source>
</evidence>
<proteinExistence type="predicted"/>